<protein>
    <submittedName>
        <fullName evidence="1">Uncharacterized protein</fullName>
    </submittedName>
</protein>
<dbReference type="EMBL" id="QKTW01000017">
    <property type="protein sequence ID" value="PZF72594.1"/>
    <property type="molecule type" value="Genomic_DNA"/>
</dbReference>
<evidence type="ECO:0000313" key="1">
    <source>
        <dbReference type="EMBL" id="PZF72594.1"/>
    </source>
</evidence>
<sequence length="112" mass="12769">MTTELIKDILAQYQSMSLYIVSNTRFEVEIFKFKDDVKLIPSGFLTAEAAYFQVEAEGIDGNRMISRGRLTNWLLKNTVDVTMLMTKNIATVSAVVEIDKQTFLKHSIPFEV</sequence>
<dbReference type="RefSeq" id="WP_110999185.1">
    <property type="nucleotide sequence ID" value="NZ_QKTW01000017.1"/>
</dbReference>
<proteinExistence type="predicted"/>
<evidence type="ECO:0000313" key="2">
    <source>
        <dbReference type="Proteomes" id="UP000248745"/>
    </source>
</evidence>
<name>A0A2W2AX82_9BACT</name>
<organism evidence="1 2">
    <name type="scientific">Taibaiella soli</name>
    <dbReference type="NCBI Taxonomy" id="1649169"/>
    <lineage>
        <taxon>Bacteria</taxon>
        <taxon>Pseudomonadati</taxon>
        <taxon>Bacteroidota</taxon>
        <taxon>Chitinophagia</taxon>
        <taxon>Chitinophagales</taxon>
        <taxon>Chitinophagaceae</taxon>
        <taxon>Taibaiella</taxon>
    </lineage>
</organism>
<accession>A0A2W2AX82</accession>
<dbReference type="AlphaFoldDB" id="A0A2W2AX82"/>
<gene>
    <name evidence="1" type="ORF">DN068_12065</name>
</gene>
<keyword evidence="2" id="KW-1185">Reference proteome</keyword>
<reference evidence="1 2" key="1">
    <citation type="submission" date="2018-06" db="EMBL/GenBank/DDBJ databases">
        <title>Mucibacter soli gen. nov., sp. nov., a new member of the family Chitinophagaceae producing mucin.</title>
        <authorList>
            <person name="Kim M.-K."/>
            <person name="Park S."/>
            <person name="Kim T.-S."/>
            <person name="Joung Y."/>
            <person name="Han J.-H."/>
            <person name="Kim S.B."/>
        </authorList>
    </citation>
    <scope>NUCLEOTIDE SEQUENCE [LARGE SCALE GENOMIC DNA]</scope>
    <source>
        <strain evidence="1 2">R1-15</strain>
    </source>
</reference>
<comment type="caution">
    <text evidence="1">The sequence shown here is derived from an EMBL/GenBank/DDBJ whole genome shotgun (WGS) entry which is preliminary data.</text>
</comment>
<dbReference type="Proteomes" id="UP000248745">
    <property type="component" value="Unassembled WGS sequence"/>
</dbReference>